<dbReference type="SUPFAM" id="SSF51735">
    <property type="entry name" value="NAD(P)-binding Rossmann-fold domains"/>
    <property type="match status" value="1"/>
</dbReference>
<dbReference type="FunFam" id="3.40.50.720:FF:000173">
    <property type="entry name" value="3-oxoacyl-[acyl-carrier protein] reductase"/>
    <property type="match status" value="1"/>
</dbReference>
<dbReference type="InterPro" id="IPR057326">
    <property type="entry name" value="KR_dom"/>
</dbReference>
<dbReference type="PROSITE" id="PS00061">
    <property type="entry name" value="ADH_SHORT"/>
    <property type="match status" value="1"/>
</dbReference>
<dbReference type="RefSeq" id="WP_102074858.1">
    <property type="nucleotide sequence ID" value="NZ_PDNW01000014.1"/>
</dbReference>
<sequence>MTDARVAVVTGGSAGIGAEICRQMLDRNYEVISMARRAPDFTHPRLHSVQVDLLDAQATTQACAEIAHQYPVSHVIHNAGVIWPKLLGEVSLDDLQGLTQIHLGAAISLVQAVLPGMEDRRFGRIVLMSSRGALGLPTRTAYSATKAGMIGMARTWALELAPKGITVNVVAPGPIQTDMFYDVIPENSERERNIAQGIPVQRLGRVDDVARAVMFFSDPENSFITGQTLYVCGGASVSSVTI</sequence>
<evidence type="ECO:0000256" key="1">
    <source>
        <dbReference type="ARBA" id="ARBA00006484"/>
    </source>
</evidence>
<dbReference type="Proteomes" id="UP000234190">
    <property type="component" value="Unassembled WGS sequence"/>
</dbReference>
<dbReference type="PRINTS" id="PR00080">
    <property type="entry name" value="SDRFAMILY"/>
</dbReference>
<dbReference type="PANTHER" id="PTHR42760">
    <property type="entry name" value="SHORT-CHAIN DEHYDROGENASES/REDUCTASES FAMILY MEMBER"/>
    <property type="match status" value="1"/>
</dbReference>
<organism evidence="4 5">
    <name type="scientific">Pollutimonas subterranea</name>
    <dbReference type="NCBI Taxonomy" id="2045210"/>
    <lineage>
        <taxon>Bacteria</taxon>
        <taxon>Pseudomonadati</taxon>
        <taxon>Pseudomonadota</taxon>
        <taxon>Betaproteobacteria</taxon>
        <taxon>Burkholderiales</taxon>
        <taxon>Alcaligenaceae</taxon>
        <taxon>Pollutimonas</taxon>
    </lineage>
</organism>
<protein>
    <submittedName>
        <fullName evidence="4">Short-chain dehydrogenase</fullName>
    </submittedName>
</protein>
<accession>A0A2N4U1P1</accession>
<dbReference type="Gene3D" id="3.40.50.720">
    <property type="entry name" value="NAD(P)-binding Rossmann-like Domain"/>
    <property type="match status" value="1"/>
</dbReference>
<comment type="caution">
    <text evidence="4">The sequence shown here is derived from an EMBL/GenBank/DDBJ whole genome shotgun (WGS) entry which is preliminary data.</text>
</comment>
<dbReference type="OrthoDB" id="8665216at2"/>
<proteinExistence type="inferred from homology"/>
<reference evidence="4 5" key="1">
    <citation type="submission" date="2017-10" db="EMBL/GenBank/DDBJ databases">
        <title>Two draft genome sequences of Pusillimonas sp. strains isolated from a nitrate- and radionuclide-contaminated groundwater in Russia.</title>
        <authorList>
            <person name="Grouzdev D.S."/>
            <person name="Tourova T.P."/>
            <person name="Goeva M.A."/>
            <person name="Babich T.L."/>
            <person name="Sokolova D.S."/>
            <person name="Abdullin R."/>
            <person name="Poltaraus A.B."/>
            <person name="Toshchakov S.V."/>
            <person name="Nazina T.N."/>
        </authorList>
    </citation>
    <scope>NUCLEOTIDE SEQUENCE [LARGE SCALE GENOMIC DNA]</scope>
    <source>
        <strain evidence="4 5">JR1/69-3-13</strain>
    </source>
</reference>
<evidence type="ECO:0000259" key="3">
    <source>
        <dbReference type="SMART" id="SM00822"/>
    </source>
</evidence>
<dbReference type="InterPro" id="IPR002347">
    <property type="entry name" value="SDR_fam"/>
</dbReference>
<evidence type="ECO:0000313" key="5">
    <source>
        <dbReference type="Proteomes" id="UP000234190"/>
    </source>
</evidence>
<dbReference type="GO" id="GO:0016616">
    <property type="term" value="F:oxidoreductase activity, acting on the CH-OH group of donors, NAD or NADP as acceptor"/>
    <property type="evidence" value="ECO:0007669"/>
    <property type="project" value="UniProtKB-ARBA"/>
</dbReference>
<dbReference type="PANTHER" id="PTHR42760:SF129">
    <property type="entry name" value="OXIDOREDUCTASE"/>
    <property type="match status" value="1"/>
</dbReference>
<dbReference type="CDD" id="cd05233">
    <property type="entry name" value="SDR_c"/>
    <property type="match status" value="1"/>
</dbReference>
<feature type="domain" description="Ketoreductase" evidence="3">
    <location>
        <begin position="5"/>
        <end position="173"/>
    </location>
</feature>
<dbReference type="InterPro" id="IPR020904">
    <property type="entry name" value="Sc_DH/Rdtase_CS"/>
</dbReference>
<dbReference type="GO" id="GO:0030497">
    <property type="term" value="P:fatty acid elongation"/>
    <property type="evidence" value="ECO:0007669"/>
    <property type="project" value="TreeGrafter"/>
</dbReference>
<keyword evidence="5" id="KW-1185">Reference proteome</keyword>
<dbReference type="Pfam" id="PF13561">
    <property type="entry name" value="adh_short_C2"/>
    <property type="match status" value="1"/>
</dbReference>
<comment type="similarity">
    <text evidence="1">Belongs to the short-chain dehydrogenases/reductases (SDR) family.</text>
</comment>
<dbReference type="InterPro" id="IPR036291">
    <property type="entry name" value="NAD(P)-bd_dom_sf"/>
</dbReference>
<dbReference type="SMART" id="SM00822">
    <property type="entry name" value="PKS_KR"/>
    <property type="match status" value="1"/>
</dbReference>
<dbReference type="EMBL" id="PDNW01000014">
    <property type="protein sequence ID" value="PLC48939.1"/>
    <property type="molecule type" value="Genomic_DNA"/>
</dbReference>
<evidence type="ECO:0000313" key="4">
    <source>
        <dbReference type="EMBL" id="PLC48939.1"/>
    </source>
</evidence>
<dbReference type="PRINTS" id="PR00081">
    <property type="entry name" value="GDHRDH"/>
</dbReference>
<evidence type="ECO:0000256" key="2">
    <source>
        <dbReference type="ARBA" id="ARBA00023002"/>
    </source>
</evidence>
<dbReference type="AlphaFoldDB" id="A0A2N4U1P1"/>
<gene>
    <name evidence="4" type="ORF">CR159_15390</name>
</gene>
<name>A0A2N4U1P1_9BURK</name>
<keyword evidence="2" id="KW-0560">Oxidoreductase</keyword>